<dbReference type="SUPFAM" id="SSF51679">
    <property type="entry name" value="Bacterial luciferase-like"/>
    <property type="match status" value="1"/>
</dbReference>
<dbReference type="GO" id="GO:0016705">
    <property type="term" value="F:oxidoreductase activity, acting on paired donors, with incorporation or reduction of molecular oxygen"/>
    <property type="evidence" value="ECO:0007669"/>
    <property type="project" value="InterPro"/>
</dbReference>
<evidence type="ECO:0000256" key="2">
    <source>
        <dbReference type="ARBA" id="ARBA00022643"/>
    </source>
</evidence>
<organism evidence="9 10">
    <name type="scientific">Burkholderia gladioli</name>
    <name type="common">Pseudomonas marginata</name>
    <name type="synonym">Phytomonas marginata</name>
    <dbReference type="NCBI Taxonomy" id="28095"/>
    <lineage>
        <taxon>Bacteria</taxon>
        <taxon>Pseudomonadati</taxon>
        <taxon>Pseudomonadota</taxon>
        <taxon>Betaproteobacteria</taxon>
        <taxon>Burkholderiales</taxon>
        <taxon>Burkholderiaceae</taxon>
        <taxon>Burkholderia</taxon>
    </lineage>
</organism>
<dbReference type="InterPro" id="IPR051260">
    <property type="entry name" value="Diverse_substr_monoxygenases"/>
</dbReference>
<accession>A0AAW3ER39</accession>
<evidence type="ECO:0000313" key="9">
    <source>
        <dbReference type="EMBL" id="KGC09549.1"/>
    </source>
</evidence>
<dbReference type="GO" id="GO:0004497">
    <property type="term" value="F:monooxygenase activity"/>
    <property type="evidence" value="ECO:0007669"/>
    <property type="project" value="UniProtKB-KW"/>
</dbReference>
<protein>
    <submittedName>
        <fullName evidence="9">FMN-dependent oxidoreductase, nitrilotriacetate monooxygenase family protein</fullName>
    </submittedName>
</protein>
<dbReference type="NCBIfam" id="TIGR03860">
    <property type="entry name" value="FMN_nitrolo"/>
    <property type="match status" value="1"/>
</dbReference>
<dbReference type="PIRSF" id="PIRSF000337">
    <property type="entry name" value="NTA_MOA"/>
    <property type="match status" value="1"/>
</dbReference>
<dbReference type="KEGG" id="bgo:BM43_3483"/>
<feature type="binding site" evidence="6">
    <location>
        <position position="60"/>
    </location>
    <ligand>
        <name>FMN</name>
        <dbReference type="ChEBI" id="CHEBI:58210"/>
    </ligand>
</feature>
<keyword evidence="1 6" id="KW-0285">Flavoprotein</keyword>
<dbReference type="InterPro" id="IPR011251">
    <property type="entry name" value="Luciferase-like_dom"/>
</dbReference>
<feature type="compositionally biased region" description="Basic and acidic residues" evidence="7">
    <location>
        <begin position="324"/>
        <end position="334"/>
    </location>
</feature>
<keyword evidence="3" id="KW-0560">Oxidoreductase</keyword>
<dbReference type="Proteomes" id="UP000029590">
    <property type="component" value="Unassembled WGS sequence"/>
</dbReference>
<dbReference type="PANTHER" id="PTHR30011">
    <property type="entry name" value="ALKANESULFONATE MONOOXYGENASE-RELATED"/>
    <property type="match status" value="1"/>
</dbReference>
<dbReference type="EMBL" id="JPGG01000018">
    <property type="protein sequence ID" value="KGC09549.1"/>
    <property type="molecule type" value="Genomic_DNA"/>
</dbReference>
<dbReference type="PANTHER" id="PTHR30011:SF16">
    <property type="entry name" value="C2H2 FINGER DOMAIN TRANSCRIPTION FACTOR (EUROFUNG)-RELATED"/>
    <property type="match status" value="1"/>
</dbReference>
<gene>
    <name evidence="9" type="ORF">DM48_5435</name>
</gene>
<sequence length="408" mass="43946">MTAPPPRQLHLHVNAWPQGFAPAAWRMPENSPRGFVDIEHYVRIARIAEEGRFDAIFLPDSLAVDGLDAGPVAALDPTLVLTAVACATTRIGLVATASTSYDEPYNIARRFASLDLLSGGRAGWSIAAAPDPRAARSYRLDATADPASHYRRADECAQVVKGLWNGWHDDALVADPRSGRFVDTGKLRPLRHRGEFFSVHGLLNQPRSPQGHPVLMQAGAARDGGALAARHAEAVFSAARSLDQALADAQGLRQRARALGRDPDGLRMLPGLATCIGGTEAEARRRRRELAELVPPPRGRKRLAQRLGVEAGEAPGEADDWEDGGERGGGAHRELVGTPEQIADDIERWFRAGAADGFNLMPDVLPGGLQDFVDGVVPILQQRGLFRGDYEGSTLREHLGLKRPGTAA</sequence>
<evidence type="ECO:0000256" key="5">
    <source>
        <dbReference type="ARBA" id="ARBA00033748"/>
    </source>
</evidence>
<dbReference type="CDD" id="cd01095">
    <property type="entry name" value="Nitrilotriacetate_monoxgenase"/>
    <property type="match status" value="1"/>
</dbReference>
<evidence type="ECO:0000256" key="7">
    <source>
        <dbReference type="SAM" id="MobiDB-lite"/>
    </source>
</evidence>
<proteinExistence type="inferred from homology"/>
<dbReference type="InterPro" id="IPR036661">
    <property type="entry name" value="Luciferase-like_sf"/>
</dbReference>
<evidence type="ECO:0000256" key="1">
    <source>
        <dbReference type="ARBA" id="ARBA00022630"/>
    </source>
</evidence>
<feature type="domain" description="Luciferase-like" evidence="8">
    <location>
        <begin position="36"/>
        <end position="354"/>
    </location>
</feature>
<reference evidence="9 10" key="1">
    <citation type="submission" date="2014-04" db="EMBL/GenBank/DDBJ databases">
        <authorList>
            <person name="Bishop-Lilly K.A."/>
            <person name="Broomall S.M."/>
            <person name="Chain P.S."/>
            <person name="Chertkov O."/>
            <person name="Coyne S.R."/>
            <person name="Daligault H.E."/>
            <person name="Davenport K.W."/>
            <person name="Erkkila T."/>
            <person name="Frey K.G."/>
            <person name="Gibbons H.S."/>
            <person name="Gu W."/>
            <person name="Jaissle J."/>
            <person name="Johnson S.L."/>
            <person name="Koroleva G.I."/>
            <person name="Ladner J.T."/>
            <person name="Lo C.-C."/>
            <person name="Minogue T.D."/>
            <person name="Munk C."/>
            <person name="Palacios G.F."/>
            <person name="Redden C.L."/>
            <person name="Rosenzweig C.N."/>
            <person name="Scholz M.B."/>
            <person name="Teshima H."/>
            <person name="Xu Y."/>
        </authorList>
    </citation>
    <scope>NUCLEOTIDE SEQUENCE [LARGE SCALE GENOMIC DNA]</scope>
    <source>
        <strain evidence="10">gladioli</strain>
    </source>
</reference>
<keyword evidence="4 9" id="KW-0503">Monooxygenase</keyword>
<comment type="similarity">
    <text evidence="5">Belongs to the NtaA/SnaA/DszA monooxygenase family.</text>
</comment>
<dbReference type="Pfam" id="PF00296">
    <property type="entry name" value="Bac_luciferase"/>
    <property type="match status" value="1"/>
</dbReference>
<comment type="caution">
    <text evidence="9">The sequence shown here is derived from an EMBL/GenBank/DDBJ whole genome shotgun (WGS) entry which is preliminary data.</text>
</comment>
<evidence type="ECO:0000256" key="3">
    <source>
        <dbReference type="ARBA" id="ARBA00023002"/>
    </source>
</evidence>
<dbReference type="RefSeq" id="WP_036051416.1">
    <property type="nucleotide sequence ID" value="NZ_CADEVY010000004.1"/>
</dbReference>
<dbReference type="Gene3D" id="3.20.20.30">
    <property type="entry name" value="Luciferase-like domain"/>
    <property type="match status" value="1"/>
</dbReference>
<feature type="binding site" evidence="6">
    <location>
        <position position="96"/>
    </location>
    <ligand>
        <name>FMN</name>
        <dbReference type="ChEBI" id="CHEBI:58210"/>
    </ligand>
</feature>
<dbReference type="AlphaFoldDB" id="A0AAW3ER39"/>
<evidence type="ECO:0000259" key="8">
    <source>
        <dbReference type="Pfam" id="PF00296"/>
    </source>
</evidence>
<keyword evidence="2 6" id="KW-0288">FMN</keyword>
<feature type="binding site" evidence="6">
    <location>
        <position position="150"/>
    </location>
    <ligand>
        <name>FMN</name>
        <dbReference type="ChEBI" id="CHEBI:58210"/>
    </ligand>
</feature>
<evidence type="ECO:0000313" key="10">
    <source>
        <dbReference type="Proteomes" id="UP000029590"/>
    </source>
</evidence>
<name>A0AAW3ER39_BURGA</name>
<evidence type="ECO:0000256" key="6">
    <source>
        <dbReference type="PIRSR" id="PIRSR000337-1"/>
    </source>
</evidence>
<evidence type="ECO:0000256" key="4">
    <source>
        <dbReference type="ARBA" id="ARBA00023033"/>
    </source>
</evidence>
<feature type="region of interest" description="Disordered" evidence="7">
    <location>
        <begin position="309"/>
        <end position="334"/>
    </location>
</feature>
<dbReference type="InterPro" id="IPR016215">
    <property type="entry name" value="NTA_MOA"/>
</dbReference>